<dbReference type="InterPro" id="IPR036412">
    <property type="entry name" value="HAD-like_sf"/>
</dbReference>
<dbReference type="Gene3D" id="1.10.150.240">
    <property type="entry name" value="Putative phosphatase, domain 2"/>
    <property type="match status" value="1"/>
</dbReference>
<dbReference type="SFLD" id="SFLDS00003">
    <property type="entry name" value="Haloacid_Dehalogenase"/>
    <property type="match status" value="1"/>
</dbReference>
<dbReference type="NCBIfam" id="TIGR01549">
    <property type="entry name" value="HAD-SF-IA-v1"/>
    <property type="match status" value="1"/>
</dbReference>
<gene>
    <name evidence="6" type="ORF">LQE99_07440</name>
</gene>
<dbReference type="RefSeq" id="WP_117456003.1">
    <property type="nucleotide sequence ID" value="NZ_JAKVPQ010000004.1"/>
</dbReference>
<keyword evidence="3" id="KW-0677">Repeat</keyword>
<dbReference type="Gene3D" id="3.40.50.1000">
    <property type="entry name" value="HAD superfamily/HAD-like"/>
    <property type="match status" value="1"/>
</dbReference>
<dbReference type="SUPFAM" id="SSF56784">
    <property type="entry name" value="HAD-like"/>
    <property type="match status" value="1"/>
</dbReference>
<evidence type="ECO:0000256" key="3">
    <source>
        <dbReference type="ARBA" id="ARBA00022737"/>
    </source>
</evidence>
<evidence type="ECO:0000256" key="1">
    <source>
        <dbReference type="ARBA" id="ARBA00007274"/>
    </source>
</evidence>
<dbReference type="InterPro" id="IPR041492">
    <property type="entry name" value="HAD_2"/>
</dbReference>
<reference evidence="6 7" key="1">
    <citation type="submission" date="2022-02" db="EMBL/GenBank/DDBJ databases">
        <title>Genome of Erysipelotrichaceae sp. nov. NSJ-176 isolated from human feces.</title>
        <authorList>
            <person name="Abdugheni R."/>
        </authorList>
    </citation>
    <scope>NUCLEOTIDE SEQUENCE [LARGE SCALE GENOMIC DNA]</scope>
    <source>
        <strain evidence="6 7">NSJ-176</strain>
    </source>
</reference>
<dbReference type="PROSITE" id="PS00101">
    <property type="entry name" value="HEXAPEP_TRANSFERASES"/>
    <property type="match status" value="1"/>
</dbReference>
<dbReference type="InterPro" id="IPR024688">
    <property type="entry name" value="Mac_dom"/>
</dbReference>
<keyword evidence="7" id="KW-1185">Reference proteome</keyword>
<evidence type="ECO:0000256" key="4">
    <source>
        <dbReference type="ARBA" id="ARBA00023315"/>
    </source>
</evidence>
<dbReference type="InterPro" id="IPR018357">
    <property type="entry name" value="Hexapep_transf_CS"/>
</dbReference>
<dbReference type="Proteomes" id="UP001202402">
    <property type="component" value="Unassembled WGS sequence"/>
</dbReference>
<evidence type="ECO:0000313" key="6">
    <source>
        <dbReference type="EMBL" id="MCH4284962.1"/>
    </source>
</evidence>
<keyword evidence="6" id="KW-0378">Hydrolase</keyword>
<dbReference type="SMART" id="SM01266">
    <property type="entry name" value="Mac"/>
    <property type="match status" value="1"/>
</dbReference>
<comment type="similarity">
    <text evidence="1">Belongs to the transferase hexapeptide repeat family.</text>
</comment>
<dbReference type="Pfam" id="PF13419">
    <property type="entry name" value="HAD_2"/>
    <property type="match status" value="1"/>
</dbReference>
<dbReference type="InterPro" id="IPR039369">
    <property type="entry name" value="LacA-like"/>
</dbReference>
<dbReference type="SFLD" id="SFLDG01129">
    <property type="entry name" value="C1.5:_HAD__Beta-PGM__Phosphata"/>
    <property type="match status" value="1"/>
</dbReference>
<dbReference type="Gene3D" id="2.160.10.10">
    <property type="entry name" value="Hexapeptide repeat proteins"/>
    <property type="match status" value="1"/>
</dbReference>
<dbReference type="PANTHER" id="PTHR43017:SF1">
    <property type="entry name" value="ACETYLTRANSFERASE YJL218W-RELATED"/>
    <property type="match status" value="1"/>
</dbReference>
<dbReference type="Pfam" id="PF12464">
    <property type="entry name" value="Mac"/>
    <property type="match status" value="1"/>
</dbReference>
<protein>
    <submittedName>
        <fullName evidence="6">HAD-IA family hydrolase</fullName>
    </submittedName>
</protein>
<dbReference type="InterPro" id="IPR006439">
    <property type="entry name" value="HAD-SF_hydro_IA"/>
</dbReference>
<dbReference type="PANTHER" id="PTHR43017">
    <property type="entry name" value="GALACTOSIDE O-ACETYLTRANSFERASE"/>
    <property type="match status" value="1"/>
</dbReference>
<accession>A0ABS9R5P5</accession>
<keyword evidence="2" id="KW-0808">Transferase</keyword>
<dbReference type="InterPro" id="IPR023214">
    <property type="entry name" value="HAD_sf"/>
</dbReference>
<dbReference type="InterPro" id="IPR011004">
    <property type="entry name" value="Trimer_LpxA-like_sf"/>
</dbReference>
<dbReference type="InterPro" id="IPR001451">
    <property type="entry name" value="Hexapep"/>
</dbReference>
<proteinExistence type="inferred from homology"/>
<name>A0ABS9R5P5_9FIRM</name>
<dbReference type="GO" id="GO:0016787">
    <property type="term" value="F:hydrolase activity"/>
    <property type="evidence" value="ECO:0007669"/>
    <property type="project" value="UniProtKB-KW"/>
</dbReference>
<evidence type="ECO:0000313" key="7">
    <source>
        <dbReference type="Proteomes" id="UP001202402"/>
    </source>
</evidence>
<dbReference type="Pfam" id="PF00132">
    <property type="entry name" value="Hexapep"/>
    <property type="match status" value="1"/>
</dbReference>
<keyword evidence="4" id="KW-0012">Acyltransferase</keyword>
<sequence length="405" mass="45805">MKKTYKAIIYDIDGTVLNTLAMNMYPLMKIIKEETGEDWTYEEVLKFAAYPGMKVMEELDVKDKEKTYARWVQYVNEYEEGATLYEGMEDVLKGFQAHNVLQAVVSAKTKQQYQIDVVEKGLDQYMFTAILADDTQQHKPDPQPLLECLKRLQLQPEEVIYIGDALSDYLAAKNAHIDFGYAMWGSVSSEGIIDPAYTFEKPLDVLTLLEKTEMEKMLAGELYDCGDPQLMAQWHKAKNLMRTYNQLDSEDSDGKQKILKSLLGKCDQVWITSPFYVDYGCNIYIGEHTEINMNCTFLDDNKIVIGKHGLIAPNVNIYTAYHPTHYMDRFGEDTGDGFQFCKTETAPVIIGDYVWIGGGSVILPGVHIGDNVVIGAGSVVTHDIPSNVIAYGNPCKVIKENKRQK</sequence>
<organism evidence="6 7">
    <name type="scientific">Amedibacillus hominis</name>
    <dbReference type="NCBI Taxonomy" id="2897776"/>
    <lineage>
        <taxon>Bacteria</taxon>
        <taxon>Bacillati</taxon>
        <taxon>Bacillota</taxon>
        <taxon>Erysipelotrichia</taxon>
        <taxon>Erysipelotrichales</taxon>
        <taxon>Erysipelotrichaceae</taxon>
        <taxon>Amedibacillus</taxon>
    </lineage>
</organism>
<evidence type="ECO:0000256" key="2">
    <source>
        <dbReference type="ARBA" id="ARBA00022679"/>
    </source>
</evidence>
<comment type="caution">
    <text evidence="6">The sequence shown here is derived from an EMBL/GenBank/DDBJ whole genome shotgun (WGS) entry which is preliminary data.</text>
</comment>
<dbReference type="PROSITE" id="PS01228">
    <property type="entry name" value="COF_1"/>
    <property type="match status" value="1"/>
</dbReference>
<dbReference type="SUPFAM" id="SSF51161">
    <property type="entry name" value="Trimeric LpxA-like enzymes"/>
    <property type="match status" value="1"/>
</dbReference>
<evidence type="ECO:0000259" key="5">
    <source>
        <dbReference type="SMART" id="SM01266"/>
    </source>
</evidence>
<dbReference type="EMBL" id="JAKVPQ010000004">
    <property type="protein sequence ID" value="MCH4284962.1"/>
    <property type="molecule type" value="Genomic_DNA"/>
</dbReference>
<dbReference type="CDD" id="cd03357">
    <property type="entry name" value="LbH_MAT_GAT"/>
    <property type="match status" value="1"/>
</dbReference>
<feature type="domain" description="Maltose/galactoside acetyltransferase" evidence="5">
    <location>
        <begin position="214"/>
        <end position="268"/>
    </location>
</feature>
<dbReference type="InterPro" id="IPR023198">
    <property type="entry name" value="PGP-like_dom2"/>
</dbReference>